<comment type="subcellular location">
    <subcellularLocation>
        <location evidence="2">Cytoplasm</location>
    </subcellularLocation>
</comment>
<organism evidence="4 5">
    <name type="scientific">Vibrio algarum</name>
    <dbReference type="NCBI Taxonomy" id="3020714"/>
    <lineage>
        <taxon>Bacteria</taxon>
        <taxon>Pseudomonadati</taxon>
        <taxon>Pseudomonadota</taxon>
        <taxon>Gammaproteobacteria</taxon>
        <taxon>Vibrionales</taxon>
        <taxon>Vibrionaceae</taxon>
        <taxon>Vibrio</taxon>
    </lineage>
</organism>
<gene>
    <name evidence="4" type="ORF">PGX00_11175</name>
</gene>
<evidence type="ECO:0000313" key="5">
    <source>
        <dbReference type="Proteomes" id="UP001210678"/>
    </source>
</evidence>
<dbReference type="Gene3D" id="3.40.50.620">
    <property type="entry name" value="HUPs"/>
    <property type="match status" value="1"/>
</dbReference>
<reference evidence="4 5" key="1">
    <citation type="submission" date="2023-01" db="EMBL/GenBank/DDBJ databases">
        <title>Vibrio sp. KJ40-1 sp.nov, isolated from marine algae.</title>
        <authorList>
            <person name="Butt M."/>
            <person name="Kim J.M.J."/>
            <person name="Jeon C.O.C."/>
        </authorList>
    </citation>
    <scope>NUCLEOTIDE SEQUENCE [LARGE SCALE GENOMIC DNA]</scope>
    <source>
        <strain evidence="4 5">KJ40-1</strain>
    </source>
</reference>
<accession>A0ABT4YSZ7</accession>
<feature type="domain" description="UspA" evidence="3">
    <location>
        <begin position="1"/>
        <end position="135"/>
    </location>
</feature>
<name>A0ABT4YSZ7_9VIBR</name>
<evidence type="ECO:0000313" key="4">
    <source>
        <dbReference type="EMBL" id="MDB1124184.1"/>
    </source>
</evidence>
<comment type="caution">
    <text evidence="4">The sequence shown here is derived from an EMBL/GenBank/DDBJ whole genome shotgun (WGS) entry which is preliminary data.</text>
</comment>
<comment type="similarity">
    <text evidence="1 2">Belongs to the universal stress protein A family.</text>
</comment>
<dbReference type="EMBL" id="JAQLOI010000001">
    <property type="protein sequence ID" value="MDB1124184.1"/>
    <property type="molecule type" value="Genomic_DNA"/>
</dbReference>
<evidence type="ECO:0000256" key="1">
    <source>
        <dbReference type="ARBA" id="ARBA00008791"/>
    </source>
</evidence>
<sequence>MYKHILVAVELSEDSDSLIDKAAIYAKKFDADVSLIYIDSTYGEIYTEFFDLTKPEVASNVPDKTSRYFKRFIERSEAPIQVALVGTGNISNKLPDVIKQYDFDLLICGHHHDFWSHIVSTSRQLINTSLVDILVHPIVPGK</sequence>
<dbReference type="Pfam" id="PF00582">
    <property type="entry name" value="Usp"/>
    <property type="match status" value="1"/>
</dbReference>
<evidence type="ECO:0000256" key="2">
    <source>
        <dbReference type="PIRNR" id="PIRNR006276"/>
    </source>
</evidence>
<proteinExistence type="inferred from homology"/>
<dbReference type="PIRSF" id="PIRSF006276">
    <property type="entry name" value="UspA"/>
    <property type="match status" value="1"/>
</dbReference>
<keyword evidence="2" id="KW-0963">Cytoplasm</keyword>
<evidence type="ECO:0000259" key="3">
    <source>
        <dbReference type="Pfam" id="PF00582"/>
    </source>
</evidence>
<dbReference type="InterPro" id="IPR014729">
    <property type="entry name" value="Rossmann-like_a/b/a_fold"/>
</dbReference>
<protein>
    <recommendedName>
        <fullName evidence="2">Universal stress protein</fullName>
    </recommendedName>
</protein>
<dbReference type="InterPro" id="IPR006015">
    <property type="entry name" value="Universal_stress_UspA"/>
</dbReference>
<dbReference type="Proteomes" id="UP001210678">
    <property type="component" value="Unassembled WGS sequence"/>
</dbReference>
<dbReference type="RefSeq" id="WP_272136245.1">
    <property type="nucleotide sequence ID" value="NZ_JAQLOI010000001.1"/>
</dbReference>
<keyword evidence="5" id="KW-1185">Reference proteome</keyword>
<dbReference type="SUPFAM" id="SSF52402">
    <property type="entry name" value="Adenine nucleotide alpha hydrolases-like"/>
    <property type="match status" value="1"/>
</dbReference>
<dbReference type="InterPro" id="IPR006016">
    <property type="entry name" value="UspA"/>
</dbReference>